<dbReference type="EMBL" id="MU838999">
    <property type="protein sequence ID" value="KAK1770796.1"/>
    <property type="molecule type" value="Genomic_DNA"/>
</dbReference>
<dbReference type="RefSeq" id="XP_060287009.1">
    <property type="nucleotide sequence ID" value="XM_060426849.1"/>
</dbReference>
<evidence type="ECO:0000313" key="1">
    <source>
        <dbReference type="EMBL" id="KAK1770796.1"/>
    </source>
</evidence>
<dbReference type="AlphaFoldDB" id="A0AAJ0CAN0"/>
<gene>
    <name evidence="1" type="ORF">QBC33DRAFT_525777</name>
</gene>
<dbReference type="Proteomes" id="UP001244011">
    <property type="component" value="Unassembled WGS sequence"/>
</dbReference>
<sequence length="193" mass="22316">MPVLAVQGFRMLRNDLSKFLVRNGLSNVWDTDAEPLVANDDGVSAEEEEEIITVFRQKGIDCNLKIVLPWPNVDWDFDPSIWVFVCFYWVYLLSNKRIDNELDEPVPASFMHLRQMLQVQSPICQYLLNTNKPTTWKFEGLAKELNKIPVTCDKCDLIFTTDDNPGDSPRQARYQHRAKLHGRGGCWPLPDNF</sequence>
<name>A0AAJ0CAN0_9PEZI</name>
<comment type="caution">
    <text evidence="1">The sequence shown here is derived from an EMBL/GenBank/DDBJ whole genome shotgun (WGS) entry which is preliminary data.</text>
</comment>
<organism evidence="1 2">
    <name type="scientific">Phialemonium atrogriseum</name>
    <dbReference type="NCBI Taxonomy" id="1093897"/>
    <lineage>
        <taxon>Eukaryota</taxon>
        <taxon>Fungi</taxon>
        <taxon>Dikarya</taxon>
        <taxon>Ascomycota</taxon>
        <taxon>Pezizomycotina</taxon>
        <taxon>Sordariomycetes</taxon>
        <taxon>Sordariomycetidae</taxon>
        <taxon>Cephalothecales</taxon>
        <taxon>Cephalothecaceae</taxon>
        <taxon>Phialemonium</taxon>
    </lineage>
</organism>
<reference evidence="1" key="1">
    <citation type="submission" date="2023-06" db="EMBL/GenBank/DDBJ databases">
        <title>Genome-scale phylogeny and comparative genomics of the fungal order Sordariales.</title>
        <authorList>
            <consortium name="Lawrence Berkeley National Laboratory"/>
            <person name="Hensen N."/>
            <person name="Bonometti L."/>
            <person name="Westerberg I."/>
            <person name="Brannstrom I.O."/>
            <person name="Guillou S."/>
            <person name="Cros-Aarteil S."/>
            <person name="Calhoun S."/>
            <person name="Haridas S."/>
            <person name="Kuo A."/>
            <person name="Mondo S."/>
            <person name="Pangilinan J."/>
            <person name="Riley R."/>
            <person name="Labutti K."/>
            <person name="Andreopoulos B."/>
            <person name="Lipzen A."/>
            <person name="Chen C."/>
            <person name="Yanf M."/>
            <person name="Daum C."/>
            <person name="Ng V."/>
            <person name="Clum A."/>
            <person name="Steindorff A."/>
            <person name="Ohm R."/>
            <person name="Martin F."/>
            <person name="Silar P."/>
            <person name="Natvig D."/>
            <person name="Lalanne C."/>
            <person name="Gautier V."/>
            <person name="Ament-Velasquez S.L."/>
            <person name="Kruys A."/>
            <person name="Hutchinson M.I."/>
            <person name="Powell A.J."/>
            <person name="Barry K."/>
            <person name="Miller A.N."/>
            <person name="Grigoriev I.V."/>
            <person name="Debuchy R."/>
            <person name="Gladieux P."/>
            <person name="Thoren M.H."/>
            <person name="Johannesson H."/>
        </authorList>
    </citation>
    <scope>NUCLEOTIDE SEQUENCE</scope>
    <source>
        <strain evidence="1">8032-3</strain>
    </source>
</reference>
<accession>A0AAJ0CAN0</accession>
<evidence type="ECO:0000313" key="2">
    <source>
        <dbReference type="Proteomes" id="UP001244011"/>
    </source>
</evidence>
<protein>
    <submittedName>
        <fullName evidence="1">Uncharacterized protein</fullName>
    </submittedName>
</protein>
<proteinExistence type="predicted"/>
<keyword evidence="2" id="KW-1185">Reference proteome</keyword>
<dbReference type="GeneID" id="85310036"/>